<feature type="transmembrane region" description="Helical" evidence="1">
    <location>
        <begin position="174"/>
        <end position="192"/>
    </location>
</feature>
<protein>
    <recommendedName>
        <fullName evidence="2">HD-GYP domain-containing protein</fullName>
    </recommendedName>
</protein>
<feature type="domain" description="HD-GYP" evidence="2">
    <location>
        <begin position="337"/>
        <end position="532"/>
    </location>
</feature>
<evidence type="ECO:0000313" key="3">
    <source>
        <dbReference type="EMBL" id="QMS84332.1"/>
    </source>
</evidence>
<dbReference type="KEGG" id="xcl:G4Z02_00770"/>
<dbReference type="AlphaFoldDB" id="A0A7L7KPZ3"/>
<feature type="transmembrane region" description="Helical" evidence="1">
    <location>
        <begin position="141"/>
        <end position="162"/>
    </location>
</feature>
<keyword evidence="4" id="KW-1185">Reference proteome</keyword>
<feature type="transmembrane region" description="Helical" evidence="1">
    <location>
        <begin position="291"/>
        <end position="313"/>
    </location>
</feature>
<evidence type="ECO:0000313" key="4">
    <source>
        <dbReference type="Proteomes" id="UP000514720"/>
    </source>
</evidence>
<reference evidence="3 4" key="1">
    <citation type="submission" date="2020-02" db="EMBL/GenBank/DDBJ databases">
        <authorList>
            <person name="Zheng R.K."/>
            <person name="Sun C.M."/>
        </authorList>
    </citation>
    <scope>NUCLEOTIDE SEQUENCE [LARGE SCALE GENOMIC DNA]</scope>
    <source>
        <strain evidence="4">zrk13</strain>
    </source>
</reference>
<dbReference type="InterPro" id="IPR037522">
    <property type="entry name" value="HD_GYP_dom"/>
</dbReference>
<name>A0A7L7KPZ3_9MOLU</name>
<dbReference type="PANTHER" id="PTHR45228:SF8">
    <property type="entry name" value="TWO-COMPONENT RESPONSE REGULATOR-RELATED"/>
    <property type="match status" value="1"/>
</dbReference>
<keyword evidence="1" id="KW-0812">Transmembrane</keyword>
<organism evidence="3 4">
    <name type="scientific">Candidatus Xianfuyuplasma coldseepsis</name>
    <dbReference type="NCBI Taxonomy" id="2782163"/>
    <lineage>
        <taxon>Bacteria</taxon>
        <taxon>Bacillati</taxon>
        <taxon>Mycoplasmatota</taxon>
        <taxon>Mollicutes</taxon>
        <taxon>Candidatus Izemoplasmatales</taxon>
        <taxon>Candidatus Izemoplasmataceae</taxon>
        <taxon>Candidatus Xianfuyuplasma</taxon>
    </lineage>
</organism>
<evidence type="ECO:0000256" key="1">
    <source>
        <dbReference type="SAM" id="Phobius"/>
    </source>
</evidence>
<gene>
    <name evidence="3" type="ORF">G4Z02_00770</name>
</gene>
<keyword evidence="1" id="KW-1133">Transmembrane helix</keyword>
<dbReference type="PANTHER" id="PTHR45228">
    <property type="entry name" value="CYCLIC DI-GMP PHOSPHODIESTERASE TM_0186-RELATED"/>
    <property type="match status" value="1"/>
</dbReference>
<dbReference type="PROSITE" id="PS51832">
    <property type="entry name" value="HD_GYP"/>
    <property type="match status" value="1"/>
</dbReference>
<dbReference type="Gene3D" id="1.10.3210.10">
    <property type="entry name" value="Hypothetical protein af1432"/>
    <property type="match status" value="1"/>
</dbReference>
<proteinExistence type="predicted"/>
<sequence length="539" mass="63373">MAKDYKRLDDFFQKPTSEPEELKKYYEDLNKGIDPNKLTVTDKVAIFFRNLVSRVEILYKKEKPKTEVVEKPSGLRHKIKVYYRFVVQKFIELFNFEADVDILDNTSVLFQRNKVNRRILFIINAIFILFFGFIGNQRPNYIVIAAFAVLMLIISRTLRKIINEKPRTLLKQQMAMYIGSVYILMASIGVYIKLRWSAGNVVIGDLVQLGNDARITTYITDISISQAGYLLIYFSLIVISLYQDATLLRILFRWVFGFMFIVHILIMYPLYDHAASFQELYDYLFVTNVNITIDIVLRTVTLVVFYIALYSSVSIGQMMNNKRKEEMIKRREMEQDFTAVVGDVFDVISVFNSHTINQNKADVHRVAEMASRLANILGLSSRVCSEIYNYSVIHIDRVTDLSILQYEGKDTLTEKDYGVIREKTVLGSVVIKRLQLNQKSEDIVRMHFEKTVDPNLVEKMKRIQRSQEGQIILLAEIYDILRQERNYKSELKHKRAIDLLQLEFKEYFEPYILDRFLKYQMEFEAFYEKYKYSELGEAE</sequence>
<feature type="transmembrane region" description="Helical" evidence="1">
    <location>
        <begin position="251"/>
        <end position="271"/>
    </location>
</feature>
<feature type="transmembrane region" description="Helical" evidence="1">
    <location>
        <begin position="215"/>
        <end position="239"/>
    </location>
</feature>
<keyword evidence="1" id="KW-0472">Membrane</keyword>
<dbReference type="RefSeq" id="WP_258877943.1">
    <property type="nucleotide sequence ID" value="NZ_CP048914.1"/>
</dbReference>
<dbReference type="EMBL" id="CP048914">
    <property type="protein sequence ID" value="QMS84332.1"/>
    <property type="molecule type" value="Genomic_DNA"/>
</dbReference>
<dbReference type="Proteomes" id="UP000514720">
    <property type="component" value="Chromosome"/>
</dbReference>
<accession>A0A7L7KPZ3</accession>
<dbReference type="InterPro" id="IPR052020">
    <property type="entry name" value="Cyclic_di-GMP/3'3'-cGAMP_PDE"/>
</dbReference>
<feature type="transmembrane region" description="Helical" evidence="1">
    <location>
        <begin position="119"/>
        <end position="135"/>
    </location>
</feature>
<evidence type="ECO:0000259" key="2">
    <source>
        <dbReference type="PROSITE" id="PS51832"/>
    </source>
</evidence>